<reference evidence="2 3" key="1">
    <citation type="submission" date="2019-09" db="EMBL/GenBank/DDBJ databases">
        <title>Draft genome sequence of the thermophilic Saccharopolyspora hirsuta VKM Ac-666T.</title>
        <authorList>
            <person name="Lobastova T.G."/>
            <person name="Fokina V."/>
            <person name="Bragin E.Y."/>
            <person name="Shtratnikova V.Y."/>
            <person name="Starodumova I.P."/>
            <person name="Tarlachkov S.V."/>
            <person name="Donova M.V."/>
        </authorList>
    </citation>
    <scope>NUCLEOTIDE SEQUENCE [LARGE SCALE GENOMIC DNA]</scope>
    <source>
        <strain evidence="2 3">VKM Ac-666</strain>
    </source>
</reference>
<dbReference type="Proteomes" id="UP000323946">
    <property type="component" value="Unassembled WGS sequence"/>
</dbReference>
<name>A0A5M7BKW2_SACHI</name>
<evidence type="ECO:0000313" key="3">
    <source>
        <dbReference type="Proteomes" id="UP000323946"/>
    </source>
</evidence>
<dbReference type="EMBL" id="VWPH01000014">
    <property type="protein sequence ID" value="KAA5828738.1"/>
    <property type="molecule type" value="Genomic_DNA"/>
</dbReference>
<evidence type="ECO:0000313" key="2">
    <source>
        <dbReference type="EMBL" id="KAA5828738.1"/>
    </source>
</evidence>
<accession>A0A5M7BKW2</accession>
<proteinExistence type="predicted"/>
<dbReference type="RefSeq" id="WP_150069658.1">
    <property type="nucleotide sequence ID" value="NZ_JBEPDJ010000007.1"/>
</dbReference>
<organism evidence="2 3">
    <name type="scientific">Saccharopolyspora hirsuta</name>
    <dbReference type="NCBI Taxonomy" id="1837"/>
    <lineage>
        <taxon>Bacteria</taxon>
        <taxon>Bacillati</taxon>
        <taxon>Actinomycetota</taxon>
        <taxon>Actinomycetes</taxon>
        <taxon>Pseudonocardiales</taxon>
        <taxon>Pseudonocardiaceae</taxon>
        <taxon>Saccharopolyspora</taxon>
    </lineage>
</organism>
<sequence length="140" mass="15214">MTGYWDGVLDCRGDTAVVPALLDALRDPEADGTAFQRALSELEERLVVWEGGQATCCMRPATAAAVPALARLAQDRRATSRGFCLDLLLQIAEAVGEGPSWTIGCPRRNPRRARPAKRSEPRSTPSRTGWTTTPPRHCAN</sequence>
<keyword evidence="3" id="KW-1185">Reference proteome</keyword>
<feature type="region of interest" description="Disordered" evidence="1">
    <location>
        <begin position="100"/>
        <end position="140"/>
    </location>
</feature>
<gene>
    <name evidence="2" type="ORF">F1721_27275</name>
</gene>
<protein>
    <submittedName>
        <fullName evidence="2">Uncharacterized protein</fullName>
    </submittedName>
</protein>
<evidence type="ECO:0000256" key="1">
    <source>
        <dbReference type="SAM" id="MobiDB-lite"/>
    </source>
</evidence>
<comment type="caution">
    <text evidence="2">The sequence shown here is derived from an EMBL/GenBank/DDBJ whole genome shotgun (WGS) entry which is preliminary data.</text>
</comment>
<dbReference type="AlphaFoldDB" id="A0A5M7BKW2"/>
<feature type="compositionally biased region" description="Polar residues" evidence="1">
    <location>
        <begin position="122"/>
        <end position="134"/>
    </location>
</feature>
<dbReference type="OrthoDB" id="7806295at2"/>